<name>A0ACD1IKD9_9EURO</name>
<dbReference type="Proteomes" id="UP000249748">
    <property type="component" value="Unassembled WGS sequence"/>
</dbReference>
<protein>
    <submittedName>
        <fullName evidence="1">Uncharacterized protein</fullName>
    </submittedName>
</protein>
<sequence length="1124" mass="128094">MAHDIIDPRGIWRRAYELLKQENEALVNEYEEKILLAKDQLKLNGKNKVSPGINPDELHGMLSLTNEMIRQEEHKQAWNQSVMTGVQIVTSMKDIVAQAIKNSPEASLAWAGLCLILPGLSKVIRRISYYPSYAVWLMSHRCPGSDEAWNVLEDTERFLSAATKTEQFYAALSQRDQRCSYTNTPRPRLALRPRQGGFCKPGALCGLGGAGKSRIALEYIYQMHEQDPDLCSFWVYAASKSSLQSSYETIRREIPPEYIRTLQSNFRTGAEGNVDTESETISLVTQWLRSDHISRWLLVVDNADDLTFVDATHPEESHLMNLIPSASNGKVLITSRNGRVAEELVGFANRVVKVDRMTMTEAMGLFRSMLPDDPSSKADIEELAEVLMCLPLAIKQACAYIRATYTTVSEYLLLFMANEMNQKILLEENFGDNTRRTDVPNAVIFTWQMSFEKIKQQVPVTDASEILAFMAMVSREEIPMSILTCRWRKGGIALQRDIGTLLSYSLITSTSQRNNHFSIHRLVQLTVRAWLEKRGELEYFQAAALEVIHGLFREAFSQEDWPQCRLLYRHAQTVCHYEYGEKRYQEMKKELFEDIYYYSHPGPAQMDPFQDLEGRVPPELSSSQSSIIESHEFHQWMRGEERGLLILGPPGGGKTSVCISLIGGYFPQNTNSQVLHFLFTHEMREDNNVATSVLLELLGQLCRAYAEGSRIPDYVRDISRRKDSLPEILNIDELVSVLASVADDLKRETIVVLDGIDEIYPTDDFDDVVRLINCLLDHQRFRVLASSRKAPFITEEQILQRMRTVELPGETDDYVRIFIMEKLFSFTVSNSPLISQEQMAVLLDLLDKRWNNFPTVFGWTTVIPHMIQQLGFHQIINIIESTPDGSILSLYDAVFASMPNGQRMYVERIFCWLTYSLRPITSGELLEAINSDLNTNFDESDLMAMCHPLATLTVVGEERVVSFTHISVKRHVLKAHASLPTGDADAHWIILSCCLRYLLLHGPKVGKHEIVSERRFELLFYAAKYWPKHWQACISPSVTAKETDMPEEVRGCMRQLFDPTSTQAFLGWLRLFDPLNPDRGYQLKRPLEDFPPQATYIAELSLPVEILVSIPHKTVATAQPVVPT</sequence>
<dbReference type="EMBL" id="KZ824543">
    <property type="protein sequence ID" value="RAK90814.1"/>
    <property type="molecule type" value="Genomic_DNA"/>
</dbReference>
<proteinExistence type="predicted"/>
<gene>
    <name evidence="1" type="ORF">BO79DRAFT_236504</name>
</gene>
<reference evidence="1" key="1">
    <citation type="submission" date="2018-02" db="EMBL/GenBank/DDBJ databases">
        <title>The genomes of Aspergillus section Nigri reveals drivers in fungal speciation.</title>
        <authorList>
            <consortium name="DOE Joint Genome Institute"/>
            <person name="Vesth T.C."/>
            <person name="Nybo J."/>
            <person name="Theobald S."/>
            <person name="Brandl J."/>
            <person name="Frisvad J.C."/>
            <person name="Nielsen K.F."/>
            <person name="Lyhne E.K."/>
            <person name="Kogle M.E."/>
            <person name="Kuo A."/>
            <person name="Riley R."/>
            <person name="Clum A."/>
            <person name="Nolan M."/>
            <person name="Lipzen A."/>
            <person name="Salamov A."/>
            <person name="Henrissat B."/>
            <person name="Wiebenga A."/>
            <person name="De vries R.P."/>
            <person name="Grigoriev I.V."/>
            <person name="Mortensen U.H."/>
            <person name="Andersen M.R."/>
            <person name="Baker S.E."/>
        </authorList>
    </citation>
    <scope>NUCLEOTIDE SEQUENCE</scope>
    <source>
        <strain evidence="1">CBS 115574</strain>
    </source>
</reference>
<evidence type="ECO:0000313" key="1">
    <source>
        <dbReference type="EMBL" id="RAK90814.1"/>
    </source>
</evidence>
<keyword evidence="2" id="KW-1185">Reference proteome</keyword>
<accession>A0ACD1IKD9</accession>
<organism evidence="1 2">
    <name type="scientific">Aspergillus costaricaensis CBS 115574</name>
    <dbReference type="NCBI Taxonomy" id="1448317"/>
    <lineage>
        <taxon>Eukaryota</taxon>
        <taxon>Fungi</taxon>
        <taxon>Dikarya</taxon>
        <taxon>Ascomycota</taxon>
        <taxon>Pezizomycotina</taxon>
        <taxon>Eurotiomycetes</taxon>
        <taxon>Eurotiomycetidae</taxon>
        <taxon>Eurotiales</taxon>
        <taxon>Aspergillaceae</taxon>
        <taxon>Aspergillus</taxon>
        <taxon>Aspergillus subgen. Circumdati</taxon>
    </lineage>
</organism>
<evidence type="ECO:0000313" key="2">
    <source>
        <dbReference type="Proteomes" id="UP000249748"/>
    </source>
</evidence>